<feature type="compositionally biased region" description="Polar residues" evidence="1">
    <location>
        <begin position="503"/>
        <end position="512"/>
    </location>
</feature>
<dbReference type="Proteomes" id="UP001221142">
    <property type="component" value="Unassembled WGS sequence"/>
</dbReference>
<dbReference type="SMART" id="SM00384">
    <property type="entry name" value="AT_hook"/>
    <property type="match status" value="2"/>
</dbReference>
<dbReference type="InterPro" id="IPR017956">
    <property type="entry name" value="AT_hook_DNA-bd_motif"/>
</dbReference>
<organism evidence="2 3">
    <name type="scientific">Roridomyces roridus</name>
    <dbReference type="NCBI Taxonomy" id="1738132"/>
    <lineage>
        <taxon>Eukaryota</taxon>
        <taxon>Fungi</taxon>
        <taxon>Dikarya</taxon>
        <taxon>Basidiomycota</taxon>
        <taxon>Agaricomycotina</taxon>
        <taxon>Agaricomycetes</taxon>
        <taxon>Agaricomycetidae</taxon>
        <taxon>Agaricales</taxon>
        <taxon>Marasmiineae</taxon>
        <taxon>Mycenaceae</taxon>
        <taxon>Roridomyces</taxon>
    </lineage>
</organism>
<comment type="caution">
    <text evidence="2">The sequence shown here is derived from an EMBL/GenBank/DDBJ whole genome shotgun (WGS) entry which is preliminary data.</text>
</comment>
<feature type="compositionally biased region" description="Polar residues" evidence="1">
    <location>
        <begin position="80"/>
        <end position="95"/>
    </location>
</feature>
<feature type="region of interest" description="Disordered" evidence="1">
    <location>
        <begin position="308"/>
        <end position="327"/>
    </location>
</feature>
<gene>
    <name evidence="2" type="ORF">FB45DRAFT_41129</name>
</gene>
<feature type="region of interest" description="Disordered" evidence="1">
    <location>
        <begin position="1"/>
        <end position="42"/>
    </location>
</feature>
<feature type="compositionally biased region" description="Basic and acidic residues" evidence="1">
    <location>
        <begin position="175"/>
        <end position="184"/>
    </location>
</feature>
<feature type="region of interest" description="Disordered" evidence="1">
    <location>
        <begin position="259"/>
        <end position="302"/>
    </location>
</feature>
<accession>A0AAD7BR70</accession>
<keyword evidence="3" id="KW-1185">Reference proteome</keyword>
<feature type="compositionally biased region" description="Pro residues" evidence="1">
    <location>
        <begin position="22"/>
        <end position="35"/>
    </location>
</feature>
<reference evidence="2" key="1">
    <citation type="submission" date="2023-03" db="EMBL/GenBank/DDBJ databases">
        <title>Massive genome expansion in bonnet fungi (Mycena s.s.) driven by repeated elements and novel gene families across ecological guilds.</title>
        <authorList>
            <consortium name="Lawrence Berkeley National Laboratory"/>
            <person name="Harder C.B."/>
            <person name="Miyauchi S."/>
            <person name="Viragh M."/>
            <person name="Kuo A."/>
            <person name="Thoen E."/>
            <person name="Andreopoulos B."/>
            <person name="Lu D."/>
            <person name="Skrede I."/>
            <person name="Drula E."/>
            <person name="Henrissat B."/>
            <person name="Morin E."/>
            <person name="Kohler A."/>
            <person name="Barry K."/>
            <person name="LaButti K."/>
            <person name="Morin E."/>
            <person name="Salamov A."/>
            <person name="Lipzen A."/>
            <person name="Mereny Z."/>
            <person name="Hegedus B."/>
            <person name="Baldrian P."/>
            <person name="Stursova M."/>
            <person name="Weitz H."/>
            <person name="Taylor A."/>
            <person name="Grigoriev I.V."/>
            <person name="Nagy L.G."/>
            <person name="Martin F."/>
            <person name="Kauserud H."/>
        </authorList>
    </citation>
    <scope>NUCLEOTIDE SEQUENCE</scope>
    <source>
        <strain evidence="2">9284</strain>
    </source>
</reference>
<name>A0AAD7BR70_9AGAR</name>
<proteinExistence type="predicted"/>
<feature type="region of interest" description="Disordered" evidence="1">
    <location>
        <begin position="175"/>
        <end position="240"/>
    </location>
</feature>
<protein>
    <submittedName>
        <fullName evidence="2">Uncharacterized protein</fullName>
    </submittedName>
</protein>
<evidence type="ECO:0000256" key="1">
    <source>
        <dbReference type="SAM" id="MobiDB-lite"/>
    </source>
</evidence>
<sequence>MQYFVPKYQASAEASTSSLPPQQQPSPPVDSPPPATAAKPPTLHALAQASTYLSALTYPAPQMVAINLSRRKKMTANLKKTLQSSNAEPSDSLSTAALPFPTPPPSARTVLHVQTEPDGYFRNTRSHSRLKNRSQPYPTPAISDARAEHLLIAARRIGRERAGIVAGVMSAMELEKERERDQRNGGEGAGGSAGQSYYRESISAPVRGKANKGKEKEKSGAGGEKSTPDRKGKGKAKNVPTLGLDSLVNAALDANEGLSTGAGMMTRRRTASSSANLNSEEPAPKRRRVSGPGPSTRVRSALDVLADQASVVSSSSGSGGKSNVTSDEMLALVPKRKPGRPRKIQSQAAVVPAPPPVPATPMEGVKVGEALGSNGATTVNGAETLANRPDETTRPAVPPKKKRGRPRKEAAPPLVVSQSQEEAVKDKRSPAPAQLETGRLIAQTLRVVSQPALGEEARRSPAPAPLEAETLVVETPQVMSQEAKLSPAPVPVETEAVVAETPQLASKSATGEETQRSPLEAENFIVETPQSVSQPADSERPIVLAEPATALDSMEDLECLEDVDADGEPDPDIDMDAIAVL</sequence>
<feature type="region of interest" description="Disordered" evidence="1">
    <location>
        <begin position="119"/>
        <end position="142"/>
    </location>
</feature>
<dbReference type="EMBL" id="JARKIF010000010">
    <property type="protein sequence ID" value="KAJ7628590.1"/>
    <property type="molecule type" value="Genomic_DNA"/>
</dbReference>
<feature type="compositionally biased region" description="Basic residues" evidence="1">
    <location>
        <begin position="334"/>
        <end position="343"/>
    </location>
</feature>
<feature type="region of interest" description="Disordered" evidence="1">
    <location>
        <begin position="80"/>
        <end position="107"/>
    </location>
</feature>
<feature type="compositionally biased region" description="Low complexity" evidence="1">
    <location>
        <begin position="310"/>
        <end position="326"/>
    </location>
</feature>
<evidence type="ECO:0000313" key="3">
    <source>
        <dbReference type="Proteomes" id="UP001221142"/>
    </source>
</evidence>
<dbReference type="GO" id="GO:0003677">
    <property type="term" value="F:DNA binding"/>
    <property type="evidence" value="ECO:0007669"/>
    <property type="project" value="InterPro"/>
</dbReference>
<dbReference type="AlphaFoldDB" id="A0AAD7BR70"/>
<feature type="region of interest" description="Disordered" evidence="1">
    <location>
        <begin position="333"/>
        <end position="438"/>
    </location>
</feature>
<feature type="region of interest" description="Disordered" evidence="1">
    <location>
        <begin position="501"/>
        <end position="550"/>
    </location>
</feature>
<evidence type="ECO:0000313" key="2">
    <source>
        <dbReference type="EMBL" id="KAJ7628590.1"/>
    </source>
</evidence>